<dbReference type="InterPro" id="IPR003439">
    <property type="entry name" value="ABC_transporter-like_ATP-bd"/>
</dbReference>
<dbReference type="CDD" id="cd03221">
    <property type="entry name" value="ABCF_EF-3"/>
    <property type="match status" value="2"/>
</dbReference>
<evidence type="ECO:0000256" key="4">
    <source>
        <dbReference type="ARBA" id="ARBA00022741"/>
    </source>
</evidence>
<keyword evidence="10" id="KW-1185">Reference proteome</keyword>
<dbReference type="NCBIfam" id="NF008775">
    <property type="entry name" value="PRK11819.1"/>
    <property type="match status" value="1"/>
</dbReference>
<dbReference type="InterPro" id="IPR032781">
    <property type="entry name" value="ABC_tran_Xtn"/>
</dbReference>
<comment type="subcellular location">
    <subcellularLocation>
        <location evidence="7">Cytoplasm</location>
    </subcellularLocation>
    <text evidence="7">Associates with ribosomes and polysomes.</text>
</comment>
<keyword evidence="7" id="KW-0648">Protein biosynthesis</keyword>
<keyword evidence="4 7" id="KW-0547">Nucleotide-binding</keyword>
<evidence type="ECO:0000256" key="1">
    <source>
        <dbReference type="ARBA" id="ARBA00005868"/>
    </source>
</evidence>
<comment type="function">
    <text evidence="7">A translation factor that gates the progression of the 70S ribosomal initiation complex (IC, containing tRNA(fMet) in the P-site) into the translation elongation cycle by using a mechanism sensitive to the ATP/ADP ratio. Binds to the 70S ribosome E-site where it modulates the state of the translating ribosome during subunit translocation. ATP hydrolysis probably frees it from the ribosome, which can enter the elongation phase.</text>
</comment>
<evidence type="ECO:0000313" key="10">
    <source>
        <dbReference type="Proteomes" id="UP001501446"/>
    </source>
</evidence>
<evidence type="ECO:0000256" key="7">
    <source>
        <dbReference type="HAMAP-Rule" id="MF_00847"/>
    </source>
</evidence>
<dbReference type="PROSITE" id="PS50893">
    <property type="entry name" value="ABC_TRANSPORTER_2"/>
    <property type="match status" value="2"/>
</dbReference>
<protein>
    <recommendedName>
        <fullName evidence="7">Energy-dependent translational throttle protein EttA</fullName>
        <ecNumber evidence="7">3.6.1.-</ecNumber>
    </recommendedName>
    <alternativeName>
        <fullName evidence="7">Translational regulatory factor EttA</fullName>
    </alternativeName>
</protein>
<dbReference type="Pfam" id="PF00005">
    <property type="entry name" value="ABC_tran"/>
    <property type="match status" value="2"/>
</dbReference>
<feature type="binding site" evidence="7">
    <location>
        <begin position="356"/>
        <end position="363"/>
    </location>
    <ligand>
        <name>ATP</name>
        <dbReference type="ChEBI" id="CHEBI:30616"/>
        <label>2</label>
    </ligand>
</feature>
<keyword evidence="7" id="KW-0694">RNA-binding</keyword>
<keyword evidence="6 7" id="KW-0810">Translation regulation</keyword>
<sequence length="560" mass="62398">MAEFIYTMSKARKKVGDKVILDDVTMSFYPGAKIGVVGPNGAGKSTILKIMAGMDQPSNGEARLTPGYSVGILLQEPPLNEEKTVLGNVEEGVGEIKGKLDRFNEISAEMAEPDADFDALMEEMGKLQEDIDAANAWDLDSQLEQAMDALRCPPPETDVKVLSGGERRRVALCKLLLQKPDLLLLDEPTNHLDAESVLWLEQHLAAYHGAVLAVTHDRYFLDHVAEWICEVDRGRLYPYEGNYTTYLDTKAKRMEVQGKKDAKQAKRLKEELDWVRSNAKGRQAKSKARLARYEEMASEAEKTRKLDFEEIQIPPGPRLGNLVIEAEDLQKGFGDRSLIQDLSFSLPRNGIVGVIGPNGVGKSTLFKTIVGLEPLDGGELKVGDSVQISYVDQNRENLDPEKTLWEVVSDGLDYINVGKVEMPSRAYVSAFGFKGPDQQKKAGVLSGGERNRLNLALTLKQGGNLLLLDEPTNDLDVETLGSLENALLEFPGCAVVVSHDRWFLDRVATHILAWEGTEENPDNWYWFEGNFDAYEENKVERLGADAARPRRLTHRRLTRD</sequence>
<dbReference type="InterPro" id="IPR022374">
    <property type="entry name" value="EttA"/>
</dbReference>
<feature type="region of interest" description="Arm" evidence="7">
    <location>
        <begin position="94"/>
        <end position="138"/>
    </location>
</feature>
<keyword evidence="2 7" id="KW-0820">tRNA-binding</keyword>
<organism evidence="9 10">
    <name type="scientific">Kocuria gwangalliensis</name>
    <dbReference type="NCBI Taxonomy" id="501592"/>
    <lineage>
        <taxon>Bacteria</taxon>
        <taxon>Bacillati</taxon>
        <taxon>Actinomycetota</taxon>
        <taxon>Actinomycetes</taxon>
        <taxon>Micrococcales</taxon>
        <taxon>Micrococcaceae</taxon>
        <taxon>Kocuria</taxon>
    </lineage>
</organism>
<dbReference type="SMART" id="SM00382">
    <property type="entry name" value="AAA"/>
    <property type="match status" value="2"/>
</dbReference>
<comment type="similarity">
    <text evidence="1 7">Belongs to the ABC transporter superfamily. ABCF family. Translational throttle EttA subfamily.</text>
</comment>
<evidence type="ECO:0000256" key="5">
    <source>
        <dbReference type="ARBA" id="ARBA00022840"/>
    </source>
</evidence>
<name>A0ABP8WRC4_9MICC</name>
<keyword evidence="7" id="KW-0963">Cytoplasm</keyword>
<feature type="domain" description="ABC transporter" evidence="8">
    <location>
        <begin position="324"/>
        <end position="541"/>
    </location>
</feature>
<dbReference type="PROSITE" id="PS00211">
    <property type="entry name" value="ABC_TRANSPORTER_1"/>
    <property type="match status" value="2"/>
</dbReference>
<dbReference type="EC" id="3.6.1.-" evidence="7"/>
<dbReference type="HAMAP" id="MF_00847">
    <property type="entry name" value="EttA"/>
    <property type="match status" value="1"/>
</dbReference>
<gene>
    <name evidence="7 9" type="primary">ettA</name>
    <name evidence="9" type="ORF">GCM10025781_08430</name>
</gene>
<dbReference type="InterPro" id="IPR003593">
    <property type="entry name" value="AAA+_ATPase"/>
</dbReference>
<keyword evidence="5 7" id="KW-0067">ATP-binding</keyword>
<reference evidence="10" key="1">
    <citation type="journal article" date="2019" name="Int. J. Syst. Evol. Microbiol.">
        <title>The Global Catalogue of Microorganisms (GCM) 10K type strain sequencing project: providing services to taxonomists for standard genome sequencing and annotation.</title>
        <authorList>
            <consortium name="The Broad Institute Genomics Platform"/>
            <consortium name="The Broad Institute Genome Sequencing Center for Infectious Disease"/>
            <person name="Wu L."/>
            <person name="Ma J."/>
        </authorList>
    </citation>
    <scope>NUCLEOTIDE SEQUENCE [LARGE SCALE GENOMIC DNA]</scope>
    <source>
        <strain evidence="10">JCM 18958</strain>
    </source>
</reference>
<evidence type="ECO:0000259" key="8">
    <source>
        <dbReference type="PROSITE" id="PS50893"/>
    </source>
</evidence>
<dbReference type="InterPro" id="IPR027417">
    <property type="entry name" value="P-loop_NTPase"/>
</dbReference>
<keyword evidence="7" id="KW-0378">Hydrolase</keyword>
<feature type="binding site" evidence="7">
    <location>
        <begin position="38"/>
        <end position="45"/>
    </location>
    <ligand>
        <name>ATP</name>
        <dbReference type="ChEBI" id="CHEBI:30616"/>
        <label>1</label>
    </ligand>
</feature>
<dbReference type="SUPFAM" id="SSF52540">
    <property type="entry name" value="P-loop containing nucleoside triphosphate hydrolases"/>
    <property type="match status" value="2"/>
</dbReference>
<dbReference type="PANTHER" id="PTHR43858:SF1">
    <property type="entry name" value="ABC TRANSPORTER-RELATED PROTEIN"/>
    <property type="match status" value="1"/>
</dbReference>
<proteinExistence type="inferred from homology"/>
<dbReference type="RefSeq" id="WP_345310664.1">
    <property type="nucleotide sequence ID" value="NZ_BAABLN010000008.1"/>
</dbReference>
<keyword evidence="3 7" id="KW-0699">rRNA-binding</keyword>
<dbReference type="InterPro" id="IPR017871">
    <property type="entry name" value="ABC_transporter-like_CS"/>
</dbReference>
<keyword evidence="7" id="KW-0677">Repeat</keyword>
<comment type="subunit">
    <text evidence="7">Monomer. Probably contacts ribosomal proteins L1, L5, L33 and S7, the 16S and 23S rRNA and the P-site containing tRNA(fMet).</text>
</comment>
<dbReference type="NCBIfam" id="TIGR03719">
    <property type="entry name" value="ABC_ABC_ChvD"/>
    <property type="match status" value="1"/>
</dbReference>
<evidence type="ECO:0000256" key="3">
    <source>
        <dbReference type="ARBA" id="ARBA00022730"/>
    </source>
</evidence>
<dbReference type="EMBL" id="BAABLN010000008">
    <property type="protein sequence ID" value="GAA4693328.1"/>
    <property type="molecule type" value="Genomic_DNA"/>
</dbReference>
<evidence type="ECO:0000256" key="2">
    <source>
        <dbReference type="ARBA" id="ARBA00022555"/>
    </source>
</evidence>
<dbReference type="Pfam" id="PF12848">
    <property type="entry name" value="ABC_tran_Xtn"/>
    <property type="match status" value="1"/>
</dbReference>
<accession>A0ABP8WRC4</accession>
<evidence type="ECO:0000256" key="6">
    <source>
        <dbReference type="ARBA" id="ARBA00022845"/>
    </source>
</evidence>
<dbReference type="Proteomes" id="UP001501446">
    <property type="component" value="Unassembled WGS sequence"/>
</dbReference>
<dbReference type="Gene3D" id="3.40.50.300">
    <property type="entry name" value="P-loop containing nucleotide triphosphate hydrolases"/>
    <property type="match status" value="2"/>
</dbReference>
<comment type="domain">
    <text evidence="7">The P-site tRNA interaction motif (PtIM domain) probably interacts with the P-site tRNA(fMet) as well as the 23S rRNA.</text>
</comment>
<comment type="catalytic activity">
    <reaction evidence="7">
        <text>ATP + H2O = ADP + phosphate + H(+)</text>
        <dbReference type="Rhea" id="RHEA:13065"/>
        <dbReference type="ChEBI" id="CHEBI:15377"/>
        <dbReference type="ChEBI" id="CHEBI:15378"/>
        <dbReference type="ChEBI" id="CHEBI:30616"/>
        <dbReference type="ChEBI" id="CHEBI:43474"/>
        <dbReference type="ChEBI" id="CHEBI:456216"/>
    </reaction>
</comment>
<comment type="caution">
    <text evidence="7">Lacks conserved residue(s) required for the propagation of feature annotation.</text>
</comment>
<comment type="caution">
    <text evidence="9">The sequence shown here is derived from an EMBL/GenBank/DDBJ whole genome shotgun (WGS) entry which is preliminary data.</text>
</comment>
<evidence type="ECO:0000313" key="9">
    <source>
        <dbReference type="EMBL" id="GAA4693328.1"/>
    </source>
</evidence>
<comment type="domain">
    <text evidence="7">The arm domain is inserted in the first ABC transporter domain. Probably contacts ribosomal protein L1.</text>
</comment>
<feature type="domain" description="ABC transporter" evidence="8">
    <location>
        <begin position="5"/>
        <end position="258"/>
    </location>
</feature>
<dbReference type="PANTHER" id="PTHR43858">
    <property type="entry name" value="ENERGY-DEPENDENT TRANSLATIONAL THROTTLE PROTEIN ETTA"/>
    <property type="match status" value="1"/>
</dbReference>